<gene>
    <name evidence="2" type="ORF">L3Y34_013305</name>
</gene>
<dbReference type="AlphaFoldDB" id="A0AAE9A0Z5"/>
<evidence type="ECO:0000256" key="1">
    <source>
        <dbReference type="SAM" id="MobiDB-lite"/>
    </source>
</evidence>
<name>A0AAE9A0Z5_CAEBR</name>
<accession>A0AAE9A0Z5</accession>
<reference evidence="2 3" key="1">
    <citation type="submission" date="2022-05" db="EMBL/GenBank/DDBJ databases">
        <title>Chromosome-level reference genomes for two strains of Caenorhabditis briggsae: an improved platform for comparative genomics.</title>
        <authorList>
            <person name="Stevens L."/>
            <person name="Andersen E.C."/>
        </authorList>
    </citation>
    <scope>NUCLEOTIDE SEQUENCE [LARGE SCALE GENOMIC DNA]</scope>
    <source>
        <strain evidence="2">QX1410_ONT</strain>
        <tissue evidence="2">Whole-organism</tissue>
    </source>
</reference>
<sequence length="108" mass="12189">MSNLTASRSESSFVNAARKISSTAISKSSAIKKDTNRTTNTSNKKVSAIQPRENSEESSDKDEAKDFLKSDLAAKLRVYDPTWFKQTAQKNPEVFIDSKQYDQFARFK</sequence>
<dbReference type="EMBL" id="CP090896">
    <property type="protein sequence ID" value="ULT84545.1"/>
    <property type="molecule type" value="Genomic_DNA"/>
</dbReference>
<evidence type="ECO:0000313" key="3">
    <source>
        <dbReference type="Proteomes" id="UP000827892"/>
    </source>
</evidence>
<evidence type="ECO:0000313" key="2">
    <source>
        <dbReference type="EMBL" id="ULT84545.1"/>
    </source>
</evidence>
<feature type="region of interest" description="Disordered" evidence="1">
    <location>
        <begin position="21"/>
        <end position="64"/>
    </location>
</feature>
<organism evidence="2 3">
    <name type="scientific">Caenorhabditis briggsae</name>
    <dbReference type="NCBI Taxonomy" id="6238"/>
    <lineage>
        <taxon>Eukaryota</taxon>
        <taxon>Metazoa</taxon>
        <taxon>Ecdysozoa</taxon>
        <taxon>Nematoda</taxon>
        <taxon>Chromadorea</taxon>
        <taxon>Rhabditida</taxon>
        <taxon>Rhabditina</taxon>
        <taxon>Rhabditomorpha</taxon>
        <taxon>Rhabditoidea</taxon>
        <taxon>Rhabditidae</taxon>
        <taxon>Peloderinae</taxon>
        <taxon>Caenorhabditis</taxon>
    </lineage>
</organism>
<proteinExistence type="predicted"/>
<dbReference type="Proteomes" id="UP000827892">
    <property type="component" value="Chromosome X"/>
</dbReference>
<protein>
    <submittedName>
        <fullName evidence="2">Uncharacterized protein</fullName>
    </submittedName>
</protein>